<dbReference type="AlphaFoldDB" id="A0A5D3AN01"/>
<gene>
    <name evidence="1" type="ORF">B9479_007395</name>
</gene>
<keyword evidence="2" id="KW-1185">Reference proteome</keyword>
<sequence length="359" mass="40742">MARITRPLISLSPLNPDTRLFLFETYVDSLSVPSSAFCDVLLLSRDIHDKYLPRLYSSILLGAERSREFCIASATALKKPFVLYNEIYPSPSYYGDQRVLYPFDARPTRRKPFTLVRKLIIGHTVGLEKLEYLQCSVRDHVVANKKLTMLGASIRLFPDLRWLVFLQGASDIPPGRPEKGFRQLLQYELFSSSLAPSHICLTTPNTDEGDWIIGALSVCMLEGSHVYNTLCLHGYRGYRMTAMGVNRMENLRIWMDEPWDESDRRRMAEEHAEEILCLVACLVGSEQRSDWVLPLPLKTIEIYGSFASQSTVEDMIRALFSPEPAWLGGLKVHGYGEVDAASDYTALFIISKTPLFDTI</sequence>
<reference evidence="1 2" key="1">
    <citation type="submission" date="2017-05" db="EMBL/GenBank/DDBJ databases">
        <title>The Genome Sequence of Tsuchiyaea wingfieldii DSM 27421.</title>
        <authorList>
            <person name="Cuomo C."/>
            <person name="Passer A."/>
            <person name="Billmyre B."/>
            <person name="Heitman J."/>
        </authorList>
    </citation>
    <scope>NUCLEOTIDE SEQUENCE [LARGE SCALE GENOMIC DNA]</scope>
    <source>
        <strain evidence="1 2">DSM 27421</strain>
    </source>
</reference>
<name>A0A5D3AN01_9TREE</name>
<comment type="caution">
    <text evidence="1">The sequence shown here is derived from an EMBL/GenBank/DDBJ whole genome shotgun (WGS) entry which is preliminary data.</text>
</comment>
<evidence type="ECO:0000313" key="2">
    <source>
        <dbReference type="Proteomes" id="UP000322245"/>
    </source>
</evidence>
<dbReference type="Proteomes" id="UP000322245">
    <property type="component" value="Unassembled WGS sequence"/>
</dbReference>
<proteinExistence type="predicted"/>
<accession>A0A5D3AN01</accession>
<organism evidence="1 2">
    <name type="scientific">Cryptococcus floricola</name>
    <dbReference type="NCBI Taxonomy" id="2591691"/>
    <lineage>
        <taxon>Eukaryota</taxon>
        <taxon>Fungi</taxon>
        <taxon>Dikarya</taxon>
        <taxon>Basidiomycota</taxon>
        <taxon>Agaricomycotina</taxon>
        <taxon>Tremellomycetes</taxon>
        <taxon>Tremellales</taxon>
        <taxon>Cryptococcaceae</taxon>
        <taxon>Cryptococcus</taxon>
    </lineage>
</organism>
<protein>
    <submittedName>
        <fullName evidence="1">Uncharacterized protein</fullName>
    </submittedName>
</protein>
<evidence type="ECO:0000313" key="1">
    <source>
        <dbReference type="EMBL" id="TYJ52018.1"/>
    </source>
</evidence>
<dbReference type="EMBL" id="NIDF01000164">
    <property type="protein sequence ID" value="TYJ52018.1"/>
    <property type="molecule type" value="Genomic_DNA"/>
</dbReference>